<keyword evidence="3" id="KW-1185">Reference proteome</keyword>
<gene>
    <name evidence="2" type="ORF">E2C01_018452</name>
</gene>
<name>A0A5B7DVN1_PORTR</name>
<feature type="region of interest" description="Disordered" evidence="1">
    <location>
        <begin position="1"/>
        <end position="27"/>
    </location>
</feature>
<dbReference type="EMBL" id="VSRR010001449">
    <property type="protein sequence ID" value="MPC25345.1"/>
    <property type="molecule type" value="Genomic_DNA"/>
</dbReference>
<evidence type="ECO:0000313" key="3">
    <source>
        <dbReference type="Proteomes" id="UP000324222"/>
    </source>
</evidence>
<reference evidence="2 3" key="1">
    <citation type="submission" date="2019-05" db="EMBL/GenBank/DDBJ databases">
        <title>Another draft genome of Portunus trituberculatus and its Hox gene families provides insights of decapod evolution.</title>
        <authorList>
            <person name="Jeong J.-H."/>
            <person name="Song I."/>
            <person name="Kim S."/>
            <person name="Choi T."/>
            <person name="Kim D."/>
            <person name="Ryu S."/>
            <person name="Kim W."/>
        </authorList>
    </citation>
    <scope>NUCLEOTIDE SEQUENCE [LARGE SCALE GENOMIC DNA]</scope>
    <source>
        <tissue evidence="2">Muscle</tissue>
    </source>
</reference>
<accession>A0A5B7DVN1</accession>
<dbReference type="AlphaFoldDB" id="A0A5B7DVN1"/>
<evidence type="ECO:0000256" key="1">
    <source>
        <dbReference type="SAM" id="MobiDB-lite"/>
    </source>
</evidence>
<protein>
    <submittedName>
        <fullName evidence="2">Uncharacterized protein</fullName>
    </submittedName>
</protein>
<evidence type="ECO:0000313" key="2">
    <source>
        <dbReference type="EMBL" id="MPC25345.1"/>
    </source>
</evidence>
<organism evidence="2 3">
    <name type="scientific">Portunus trituberculatus</name>
    <name type="common">Swimming crab</name>
    <name type="synonym">Neptunus trituberculatus</name>
    <dbReference type="NCBI Taxonomy" id="210409"/>
    <lineage>
        <taxon>Eukaryota</taxon>
        <taxon>Metazoa</taxon>
        <taxon>Ecdysozoa</taxon>
        <taxon>Arthropoda</taxon>
        <taxon>Crustacea</taxon>
        <taxon>Multicrustacea</taxon>
        <taxon>Malacostraca</taxon>
        <taxon>Eumalacostraca</taxon>
        <taxon>Eucarida</taxon>
        <taxon>Decapoda</taxon>
        <taxon>Pleocyemata</taxon>
        <taxon>Brachyura</taxon>
        <taxon>Eubrachyura</taxon>
        <taxon>Portunoidea</taxon>
        <taxon>Portunidae</taxon>
        <taxon>Portuninae</taxon>
        <taxon>Portunus</taxon>
    </lineage>
</organism>
<dbReference type="Proteomes" id="UP000324222">
    <property type="component" value="Unassembled WGS sequence"/>
</dbReference>
<comment type="caution">
    <text evidence="2">The sequence shown here is derived from an EMBL/GenBank/DDBJ whole genome shotgun (WGS) entry which is preliminary data.</text>
</comment>
<sequence>MVPMREQRHNTTSHHNSHTGTEAYESEPSQLAFHSILTGWSWWGRGGARGGRPRGVVAGVEGAVVSLLSAWRKSCCWSQMVCCRLAALVYMVCAGRKVT</sequence>
<proteinExistence type="predicted"/>